<feature type="compositionally biased region" description="Basic and acidic residues" evidence="1">
    <location>
        <begin position="341"/>
        <end position="350"/>
    </location>
</feature>
<gene>
    <name evidence="2" type="ORF">PR048_031386</name>
</gene>
<evidence type="ECO:0000256" key="1">
    <source>
        <dbReference type="SAM" id="MobiDB-lite"/>
    </source>
</evidence>
<organism evidence="2 3">
    <name type="scientific">Dryococelus australis</name>
    <dbReference type="NCBI Taxonomy" id="614101"/>
    <lineage>
        <taxon>Eukaryota</taxon>
        <taxon>Metazoa</taxon>
        <taxon>Ecdysozoa</taxon>
        <taxon>Arthropoda</taxon>
        <taxon>Hexapoda</taxon>
        <taxon>Insecta</taxon>
        <taxon>Pterygota</taxon>
        <taxon>Neoptera</taxon>
        <taxon>Polyneoptera</taxon>
        <taxon>Phasmatodea</taxon>
        <taxon>Verophasmatodea</taxon>
        <taxon>Anareolatae</taxon>
        <taxon>Phasmatidae</taxon>
        <taxon>Eurycanthinae</taxon>
        <taxon>Dryococelus</taxon>
    </lineage>
</organism>
<keyword evidence="3" id="KW-1185">Reference proteome</keyword>
<accession>A0ABQ9G970</accession>
<feature type="region of interest" description="Disordered" evidence="1">
    <location>
        <begin position="341"/>
        <end position="360"/>
    </location>
</feature>
<proteinExistence type="predicted"/>
<feature type="compositionally biased region" description="Basic and acidic residues" evidence="1">
    <location>
        <begin position="403"/>
        <end position="415"/>
    </location>
</feature>
<sequence>MTVPRRISTAVFACTSPTRLVLSGSGEAALCRGRHGRPTSRQSISSCAGHIGSCVVPYACGESRRPRRTNTGGVKRGSNLSWHRREGPPGNELALQGDNGAAAERKVTGSGRCPRKPADQRHRPARFPLTKIREWPGRGLNPVSPWLECLRWTYLRVSFVELYLRVSSGDQQATSINGPATHHDEPVYDPSVVNSPTLGQCCNRPEFWQLASLDVPTRTAGTAQPAAGDISNGPAVYKLFEIYSSSIIKLATYDKETNDFSTDLVYKTRQLMKRSKNVKIYFKPASSADSNNVTGPLCIAAMLHRLLLPGLPDLLHCSLYRERPLLGHNWRTHQVEERREYAEGGERRGGQQDAHGLAAQRAEVEEGRAVVHLVLVLDLPLLVLEVEDGASLRVVQRRRAVERAQDEGEEHDPRHRLQPQPPADRAATPQNKNTHSPLTPTTHLQLPHGINFYLIYAIYQKVTGHLSTMFARWLSAR</sequence>
<evidence type="ECO:0000313" key="2">
    <source>
        <dbReference type="EMBL" id="KAJ8867584.1"/>
    </source>
</evidence>
<dbReference type="EMBL" id="JARBHB010000015">
    <property type="protein sequence ID" value="KAJ8867584.1"/>
    <property type="molecule type" value="Genomic_DNA"/>
</dbReference>
<feature type="region of interest" description="Disordered" evidence="1">
    <location>
        <begin position="65"/>
        <end position="96"/>
    </location>
</feature>
<evidence type="ECO:0000313" key="3">
    <source>
        <dbReference type="Proteomes" id="UP001159363"/>
    </source>
</evidence>
<protein>
    <submittedName>
        <fullName evidence="2">Uncharacterized protein</fullName>
    </submittedName>
</protein>
<feature type="region of interest" description="Disordered" evidence="1">
    <location>
        <begin position="403"/>
        <end position="442"/>
    </location>
</feature>
<feature type="compositionally biased region" description="Polar residues" evidence="1">
    <location>
        <begin position="428"/>
        <end position="442"/>
    </location>
</feature>
<reference evidence="2 3" key="1">
    <citation type="submission" date="2023-02" db="EMBL/GenBank/DDBJ databases">
        <title>LHISI_Scaffold_Assembly.</title>
        <authorList>
            <person name="Stuart O.P."/>
            <person name="Cleave R."/>
            <person name="Magrath M.J.L."/>
            <person name="Mikheyev A.S."/>
        </authorList>
    </citation>
    <scope>NUCLEOTIDE SEQUENCE [LARGE SCALE GENOMIC DNA]</scope>
    <source>
        <strain evidence="2">Daus_M_001</strain>
        <tissue evidence="2">Leg muscle</tissue>
    </source>
</reference>
<name>A0ABQ9G970_9NEOP</name>
<comment type="caution">
    <text evidence="2">The sequence shown here is derived from an EMBL/GenBank/DDBJ whole genome shotgun (WGS) entry which is preliminary data.</text>
</comment>
<dbReference type="Proteomes" id="UP001159363">
    <property type="component" value="Chromosome 14"/>
</dbReference>